<keyword evidence="2" id="KW-1185">Reference proteome</keyword>
<organism evidence="1 2">
    <name type="scientific">Amycolatopsis balhimycina DSM 5908</name>
    <dbReference type="NCBI Taxonomy" id="1081091"/>
    <lineage>
        <taxon>Bacteria</taxon>
        <taxon>Bacillati</taxon>
        <taxon>Actinomycetota</taxon>
        <taxon>Actinomycetes</taxon>
        <taxon>Pseudonocardiales</taxon>
        <taxon>Pseudonocardiaceae</taxon>
        <taxon>Amycolatopsis</taxon>
    </lineage>
</organism>
<comment type="caution">
    <text evidence="1">The sequence shown here is derived from an EMBL/GenBank/DDBJ whole genome shotgun (WGS) entry which is preliminary data.</text>
</comment>
<evidence type="ECO:0000313" key="2">
    <source>
        <dbReference type="Proteomes" id="UP000286716"/>
    </source>
</evidence>
<dbReference type="AlphaFoldDB" id="A0A428VXF9"/>
<name>A0A428VXF9_AMYBA</name>
<accession>A0A428VXF9</accession>
<evidence type="ECO:0000313" key="1">
    <source>
        <dbReference type="EMBL" id="RSM35543.1"/>
    </source>
</evidence>
<dbReference type="EMBL" id="QHHU01000103">
    <property type="protein sequence ID" value="RSM35543.1"/>
    <property type="molecule type" value="Genomic_DNA"/>
</dbReference>
<protein>
    <submittedName>
        <fullName evidence="1">Uncharacterized protein</fullName>
    </submittedName>
</protein>
<proteinExistence type="predicted"/>
<gene>
    <name evidence="1" type="ORF">DMA12_43745</name>
</gene>
<sequence length="62" mass="7086">MVIVWFHRGQVEEYRRAVLAGLAVQRCGDQVPDAARGQHVLRREQSIIAGQVHAATHRHRFT</sequence>
<reference evidence="1 2" key="1">
    <citation type="submission" date="2018-05" db="EMBL/GenBank/DDBJ databases">
        <title>Evolution of GPA BGCs.</title>
        <authorList>
            <person name="Waglechner N."/>
            <person name="Wright G.D."/>
        </authorList>
    </citation>
    <scope>NUCLEOTIDE SEQUENCE [LARGE SCALE GENOMIC DNA]</scope>
    <source>
        <strain evidence="1 2">DSM 5908</strain>
    </source>
</reference>
<dbReference type="Proteomes" id="UP000286716">
    <property type="component" value="Unassembled WGS sequence"/>
</dbReference>